<dbReference type="RefSeq" id="WP_095369723.1">
    <property type="nucleotide sequence ID" value="NZ_CP022983.1"/>
</dbReference>
<evidence type="ECO:0000256" key="5">
    <source>
        <dbReference type="ARBA" id="ARBA00022741"/>
    </source>
</evidence>
<evidence type="ECO:0000259" key="9">
    <source>
        <dbReference type="PROSITE" id="PS50109"/>
    </source>
</evidence>
<dbReference type="InterPro" id="IPR036097">
    <property type="entry name" value="HisK_dim/P_sf"/>
</dbReference>
<dbReference type="Pfam" id="PF02518">
    <property type="entry name" value="HATPase_c"/>
    <property type="match status" value="1"/>
</dbReference>
<keyword evidence="3" id="KW-0597">Phosphoprotein</keyword>
<dbReference type="Gene3D" id="3.30.450.20">
    <property type="entry name" value="PAS domain"/>
    <property type="match status" value="2"/>
</dbReference>
<dbReference type="Gene3D" id="3.30.565.10">
    <property type="entry name" value="Histidine kinase-like ATPase, C-terminal domain"/>
    <property type="match status" value="1"/>
</dbReference>
<keyword evidence="5" id="KW-0547">Nucleotide-binding</keyword>
<dbReference type="SUPFAM" id="SSF55874">
    <property type="entry name" value="ATPase domain of HSP90 chaperone/DNA topoisomerase II/histidine kinase"/>
    <property type="match status" value="1"/>
</dbReference>
<dbReference type="InterPro" id="IPR036890">
    <property type="entry name" value="HATPase_C_sf"/>
</dbReference>
<reference evidence="11 12" key="1">
    <citation type="submission" date="2017-08" db="EMBL/GenBank/DDBJ databases">
        <title>Complete Genome Sequence of Bacillus kochii Oregon-R-modENCODE STRAIN BDGP4, isolated from Drosophila melanogaster gut.</title>
        <authorList>
            <person name="Wan K.H."/>
            <person name="Yu C."/>
            <person name="Park S."/>
            <person name="Hammonds A.S."/>
            <person name="Booth B.W."/>
            <person name="Celniker S.E."/>
        </authorList>
    </citation>
    <scope>NUCLEOTIDE SEQUENCE [LARGE SCALE GENOMIC DNA]</scope>
    <source>
        <strain evidence="11 12">BDGP4</strain>
    </source>
</reference>
<dbReference type="Pfam" id="PF00989">
    <property type="entry name" value="PAS"/>
    <property type="match status" value="1"/>
</dbReference>
<dbReference type="AlphaFoldDB" id="A0A248TD43"/>
<dbReference type="InterPro" id="IPR004358">
    <property type="entry name" value="Sig_transdc_His_kin-like_C"/>
</dbReference>
<evidence type="ECO:0000313" key="12">
    <source>
        <dbReference type="Proteomes" id="UP000215137"/>
    </source>
</evidence>
<keyword evidence="7" id="KW-0067">ATP-binding</keyword>
<name>A0A248TD43_9BACI</name>
<dbReference type="GO" id="GO:0000155">
    <property type="term" value="F:phosphorelay sensor kinase activity"/>
    <property type="evidence" value="ECO:0007669"/>
    <property type="project" value="InterPro"/>
</dbReference>
<keyword evidence="4" id="KW-0808">Transferase</keyword>
<accession>A0A248TD43</accession>
<dbReference type="SUPFAM" id="SSF47384">
    <property type="entry name" value="Homodimeric domain of signal transducing histidine kinase"/>
    <property type="match status" value="1"/>
</dbReference>
<dbReference type="InterPro" id="IPR005467">
    <property type="entry name" value="His_kinase_dom"/>
</dbReference>
<evidence type="ECO:0000256" key="8">
    <source>
        <dbReference type="ARBA" id="ARBA00023012"/>
    </source>
</evidence>
<dbReference type="PANTHER" id="PTHR43065">
    <property type="entry name" value="SENSOR HISTIDINE KINASE"/>
    <property type="match status" value="1"/>
</dbReference>
<proteinExistence type="predicted"/>
<dbReference type="CDD" id="cd00075">
    <property type="entry name" value="HATPase"/>
    <property type="match status" value="1"/>
</dbReference>
<dbReference type="CDD" id="cd00130">
    <property type="entry name" value="PAS"/>
    <property type="match status" value="2"/>
</dbReference>
<dbReference type="Gene3D" id="1.10.287.130">
    <property type="match status" value="1"/>
</dbReference>
<dbReference type="InterPro" id="IPR035965">
    <property type="entry name" value="PAS-like_dom_sf"/>
</dbReference>
<dbReference type="PROSITE" id="PS50112">
    <property type="entry name" value="PAS"/>
    <property type="match status" value="1"/>
</dbReference>
<evidence type="ECO:0000256" key="4">
    <source>
        <dbReference type="ARBA" id="ARBA00022679"/>
    </source>
</evidence>
<keyword evidence="8" id="KW-0902">Two-component regulatory system</keyword>
<evidence type="ECO:0000256" key="7">
    <source>
        <dbReference type="ARBA" id="ARBA00022840"/>
    </source>
</evidence>
<dbReference type="OrthoDB" id="9815750at2"/>
<feature type="domain" description="PAS" evidence="10">
    <location>
        <begin position="140"/>
        <end position="187"/>
    </location>
</feature>
<evidence type="ECO:0000256" key="6">
    <source>
        <dbReference type="ARBA" id="ARBA00022777"/>
    </source>
</evidence>
<dbReference type="EMBL" id="CP022983">
    <property type="protein sequence ID" value="ASV66148.1"/>
    <property type="molecule type" value="Genomic_DNA"/>
</dbReference>
<dbReference type="InterPro" id="IPR000014">
    <property type="entry name" value="PAS"/>
</dbReference>
<dbReference type="Pfam" id="PF00512">
    <property type="entry name" value="HisKA"/>
    <property type="match status" value="1"/>
</dbReference>
<dbReference type="InterPro" id="IPR003661">
    <property type="entry name" value="HisK_dim/P_dom"/>
</dbReference>
<dbReference type="NCBIfam" id="TIGR00229">
    <property type="entry name" value="sensory_box"/>
    <property type="match status" value="2"/>
</dbReference>
<dbReference type="CDD" id="cd00082">
    <property type="entry name" value="HisKA"/>
    <property type="match status" value="1"/>
</dbReference>
<dbReference type="SUPFAM" id="SSF55785">
    <property type="entry name" value="PYP-like sensor domain (PAS domain)"/>
    <property type="match status" value="2"/>
</dbReference>
<evidence type="ECO:0000256" key="1">
    <source>
        <dbReference type="ARBA" id="ARBA00000085"/>
    </source>
</evidence>
<feature type="domain" description="Histidine kinase" evidence="9">
    <location>
        <begin position="275"/>
        <end position="483"/>
    </location>
</feature>
<keyword evidence="6 11" id="KW-0418">Kinase</keyword>
<dbReference type="GO" id="GO:0005524">
    <property type="term" value="F:ATP binding"/>
    <property type="evidence" value="ECO:0007669"/>
    <property type="project" value="UniProtKB-KW"/>
</dbReference>
<dbReference type="EC" id="2.7.13.3" evidence="2"/>
<dbReference type="PRINTS" id="PR00344">
    <property type="entry name" value="BCTRLSENSOR"/>
</dbReference>
<dbReference type="InterPro" id="IPR013767">
    <property type="entry name" value="PAS_fold"/>
</dbReference>
<dbReference type="Proteomes" id="UP000215137">
    <property type="component" value="Chromosome"/>
</dbReference>
<comment type="catalytic activity">
    <reaction evidence="1">
        <text>ATP + protein L-histidine = ADP + protein N-phospho-L-histidine.</text>
        <dbReference type="EC" id="2.7.13.3"/>
    </reaction>
</comment>
<sequence length="483" mass="55393">MPTSNSSFERQKLLEKLSNDEGIYSELFMEAIDGIILWEDGGNIVHANESACRIFETSYNEITKCKIEDFVVDKDKKYKEILNVLYKRGAIRDEILFFMPNGQSKILEFTMKLQSYTGFHMGIFRNVSERNQMEQELRKSELKFRRVFEGTLEGIILWDNEGVVQDVNPSGEKILGASREELIGKSLKHMMARFSGNLDEMREIITQITMNGSYEGRIQLQGKGNENKLFEYLVNYNLFSEFTISTFKDITDKVEMEERLRKSDTLNVLGQLAAGIAHEVRNPMTAVKGFIQLLENSLKKESDHDMYFNIISTELARIDSIINEFLFLAKPQAVRYMENDIINIMRETVKLLNAQALLNNIQFRTYYEYGLPKMMCEGNQLKKVFINIIKNAIEVMPDGGYITITIKRLEDQTVRISIQDEGGGIPQDKLEKLGQPFYTTKERGNGLGLMVSYKIVDEHNGAVQVESSEGVGTTFHIILPMNN</sequence>
<dbReference type="KEGG" id="bko:CKF48_01665"/>
<dbReference type="Pfam" id="PF13426">
    <property type="entry name" value="PAS_9"/>
    <property type="match status" value="1"/>
</dbReference>
<gene>
    <name evidence="11" type="ORF">CKF48_01665</name>
</gene>
<dbReference type="PROSITE" id="PS50109">
    <property type="entry name" value="HIS_KIN"/>
    <property type="match status" value="1"/>
</dbReference>
<dbReference type="InterPro" id="IPR003594">
    <property type="entry name" value="HATPase_dom"/>
</dbReference>
<keyword evidence="12" id="KW-1185">Reference proteome</keyword>
<evidence type="ECO:0000313" key="11">
    <source>
        <dbReference type="EMBL" id="ASV66148.1"/>
    </source>
</evidence>
<dbReference type="SMART" id="SM00091">
    <property type="entry name" value="PAS"/>
    <property type="match status" value="2"/>
</dbReference>
<protein>
    <recommendedName>
        <fullName evidence="2">histidine kinase</fullName>
        <ecNumber evidence="2">2.7.13.3</ecNumber>
    </recommendedName>
</protein>
<evidence type="ECO:0000256" key="3">
    <source>
        <dbReference type="ARBA" id="ARBA00022553"/>
    </source>
</evidence>
<evidence type="ECO:0000256" key="2">
    <source>
        <dbReference type="ARBA" id="ARBA00012438"/>
    </source>
</evidence>
<organism evidence="11 12">
    <name type="scientific">Cytobacillus kochii</name>
    <dbReference type="NCBI Taxonomy" id="859143"/>
    <lineage>
        <taxon>Bacteria</taxon>
        <taxon>Bacillati</taxon>
        <taxon>Bacillota</taxon>
        <taxon>Bacilli</taxon>
        <taxon>Bacillales</taxon>
        <taxon>Bacillaceae</taxon>
        <taxon>Cytobacillus</taxon>
    </lineage>
</organism>
<dbReference type="SMART" id="SM00388">
    <property type="entry name" value="HisKA"/>
    <property type="match status" value="1"/>
</dbReference>
<dbReference type="PANTHER" id="PTHR43065:SF34">
    <property type="entry name" value="SPORULATION KINASE A"/>
    <property type="match status" value="1"/>
</dbReference>
<dbReference type="GO" id="GO:0006355">
    <property type="term" value="P:regulation of DNA-templated transcription"/>
    <property type="evidence" value="ECO:0007669"/>
    <property type="project" value="InterPro"/>
</dbReference>
<evidence type="ECO:0000259" key="10">
    <source>
        <dbReference type="PROSITE" id="PS50112"/>
    </source>
</evidence>
<dbReference type="SMART" id="SM00387">
    <property type="entry name" value="HATPase_c"/>
    <property type="match status" value="1"/>
</dbReference>